<dbReference type="Pfam" id="PF13673">
    <property type="entry name" value="Acetyltransf_10"/>
    <property type="match status" value="1"/>
</dbReference>
<dbReference type="PANTHER" id="PTHR42791">
    <property type="entry name" value="GNAT FAMILY ACETYLTRANSFERASE"/>
    <property type="match status" value="1"/>
</dbReference>
<dbReference type="Gene3D" id="3.40.630.30">
    <property type="match status" value="1"/>
</dbReference>
<evidence type="ECO:0000259" key="1">
    <source>
        <dbReference type="PROSITE" id="PS51186"/>
    </source>
</evidence>
<dbReference type="CDD" id="cd04301">
    <property type="entry name" value="NAT_SF"/>
    <property type="match status" value="1"/>
</dbReference>
<dbReference type="InterPro" id="IPR000182">
    <property type="entry name" value="GNAT_dom"/>
</dbReference>
<evidence type="ECO:0000313" key="2">
    <source>
        <dbReference type="EMBL" id="KAL0945216.1"/>
    </source>
</evidence>
<dbReference type="PROSITE" id="PS51186">
    <property type="entry name" value="GNAT"/>
    <property type="match status" value="1"/>
</dbReference>
<dbReference type="Proteomes" id="UP001556367">
    <property type="component" value="Unassembled WGS sequence"/>
</dbReference>
<dbReference type="SUPFAM" id="SSF55729">
    <property type="entry name" value="Acyl-CoA N-acyltransferases (Nat)"/>
    <property type="match status" value="1"/>
</dbReference>
<organism evidence="2 3">
    <name type="scientific">Hohenbuehelia grisea</name>
    <dbReference type="NCBI Taxonomy" id="104357"/>
    <lineage>
        <taxon>Eukaryota</taxon>
        <taxon>Fungi</taxon>
        <taxon>Dikarya</taxon>
        <taxon>Basidiomycota</taxon>
        <taxon>Agaricomycotina</taxon>
        <taxon>Agaricomycetes</taxon>
        <taxon>Agaricomycetidae</taxon>
        <taxon>Agaricales</taxon>
        <taxon>Pleurotineae</taxon>
        <taxon>Pleurotaceae</taxon>
        <taxon>Hohenbuehelia</taxon>
    </lineage>
</organism>
<keyword evidence="3" id="KW-1185">Reference proteome</keyword>
<name>A0ABR3IPJ0_9AGAR</name>
<evidence type="ECO:0000313" key="3">
    <source>
        <dbReference type="Proteomes" id="UP001556367"/>
    </source>
</evidence>
<feature type="domain" description="N-acetyltransferase" evidence="1">
    <location>
        <begin position="74"/>
        <end position="221"/>
    </location>
</feature>
<comment type="caution">
    <text evidence="2">The sequence shown here is derived from an EMBL/GenBank/DDBJ whole genome shotgun (WGS) entry which is preliminary data.</text>
</comment>
<accession>A0ABR3IPJ0</accession>
<sequence length="225" mass="24810">MSSTTPTYTIRLFTNPSGTEVAAAEQVLADAFKGDNFTEMTVGRDPALVLPFGRSVLTAGLLEGTVYVAEDSTGTIAAVAVWFGPGTEYCHTELQQEKALKPLLSQLIPELQVWWSDQFLGEYNQMISDALGSEDALLNSWHLQLIGVNPEHQRRGLAGKIIKLVREKAHAEGYAVTLEPTTEIKRQVYERMGFATKGHHVFRAPKDLGESPMWSMIYSPPSGRT</sequence>
<gene>
    <name evidence="2" type="ORF">HGRIS_000728</name>
</gene>
<reference evidence="3" key="1">
    <citation type="submission" date="2024-06" db="EMBL/GenBank/DDBJ databases">
        <title>Multi-omics analyses provide insights into the biosynthesis of the anticancer antibiotic pleurotin in Hohenbuehelia grisea.</title>
        <authorList>
            <person name="Weaver J.A."/>
            <person name="Alberti F."/>
        </authorList>
    </citation>
    <scope>NUCLEOTIDE SEQUENCE [LARGE SCALE GENOMIC DNA]</scope>
    <source>
        <strain evidence="3">T-177</strain>
    </source>
</reference>
<proteinExistence type="predicted"/>
<protein>
    <recommendedName>
        <fullName evidence="1">N-acetyltransferase domain-containing protein</fullName>
    </recommendedName>
</protein>
<dbReference type="InterPro" id="IPR016181">
    <property type="entry name" value="Acyl_CoA_acyltransferase"/>
</dbReference>
<dbReference type="EMBL" id="JASNQZ010000018">
    <property type="protein sequence ID" value="KAL0945216.1"/>
    <property type="molecule type" value="Genomic_DNA"/>
</dbReference>
<dbReference type="PANTHER" id="PTHR42791:SF1">
    <property type="entry name" value="N-ACETYLTRANSFERASE DOMAIN-CONTAINING PROTEIN"/>
    <property type="match status" value="1"/>
</dbReference>
<dbReference type="InterPro" id="IPR052523">
    <property type="entry name" value="Trichothecene_AcTrans"/>
</dbReference>